<evidence type="ECO:0000313" key="2">
    <source>
        <dbReference type="Proteomes" id="UP000325598"/>
    </source>
</evidence>
<dbReference type="Proteomes" id="UP000325598">
    <property type="component" value="Unassembled WGS sequence"/>
</dbReference>
<proteinExistence type="predicted"/>
<reference evidence="1 2" key="1">
    <citation type="submission" date="2019-10" db="EMBL/GenBank/DDBJ databases">
        <title>Whole genome shotgun sequence of Streptomyces angustmyceticus NBRC 3934.</title>
        <authorList>
            <person name="Hosoyama A."/>
            <person name="Ichikawa N."/>
            <person name="Kimura A."/>
            <person name="Kitahashi Y."/>
            <person name="Komaki H."/>
            <person name="Uohara A."/>
        </authorList>
    </citation>
    <scope>NUCLEOTIDE SEQUENCE [LARGE SCALE GENOMIC DNA]</scope>
    <source>
        <strain evidence="1 2">NBRC 3934</strain>
    </source>
</reference>
<dbReference type="EMBL" id="BLAG01000008">
    <property type="protein sequence ID" value="GES30319.1"/>
    <property type="molecule type" value="Genomic_DNA"/>
</dbReference>
<keyword evidence="2" id="KW-1185">Reference proteome</keyword>
<accession>A0A5J4LF81</accession>
<name>A0A5J4LF81_9ACTN</name>
<gene>
    <name evidence="1" type="ORF">San01_28060</name>
</gene>
<sequence>MVPFGLQFRDHHDRQHDLVLVEAGHGSWIRQQDTGVEDISAPVVLTALLDVHHGWTNPLG</sequence>
<evidence type="ECO:0000313" key="1">
    <source>
        <dbReference type="EMBL" id="GES30319.1"/>
    </source>
</evidence>
<comment type="caution">
    <text evidence="1">The sequence shown here is derived from an EMBL/GenBank/DDBJ whole genome shotgun (WGS) entry which is preliminary data.</text>
</comment>
<organism evidence="1 2">
    <name type="scientific">Streptomyces angustmyceticus</name>
    <dbReference type="NCBI Taxonomy" id="285578"/>
    <lineage>
        <taxon>Bacteria</taxon>
        <taxon>Bacillati</taxon>
        <taxon>Actinomycetota</taxon>
        <taxon>Actinomycetes</taxon>
        <taxon>Kitasatosporales</taxon>
        <taxon>Streptomycetaceae</taxon>
        <taxon>Streptomyces</taxon>
    </lineage>
</organism>
<dbReference type="AlphaFoldDB" id="A0A5J4LF81"/>
<protein>
    <submittedName>
        <fullName evidence="1">Uncharacterized protein</fullName>
    </submittedName>
</protein>